<dbReference type="AlphaFoldDB" id="A0A382TN93"/>
<proteinExistence type="predicted"/>
<reference evidence="1" key="1">
    <citation type="submission" date="2018-05" db="EMBL/GenBank/DDBJ databases">
        <authorList>
            <person name="Lanie J.A."/>
            <person name="Ng W.-L."/>
            <person name="Kazmierczak K.M."/>
            <person name="Andrzejewski T.M."/>
            <person name="Davidsen T.M."/>
            <person name="Wayne K.J."/>
            <person name="Tettelin H."/>
            <person name="Glass J.I."/>
            <person name="Rusch D."/>
            <person name="Podicherti R."/>
            <person name="Tsui H.-C.T."/>
            <person name="Winkler M.E."/>
        </authorList>
    </citation>
    <scope>NUCLEOTIDE SEQUENCE</scope>
</reference>
<gene>
    <name evidence="1" type="ORF">METZ01_LOCUS376408</name>
</gene>
<protein>
    <submittedName>
        <fullName evidence="1">Uncharacterized protein</fullName>
    </submittedName>
</protein>
<evidence type="ECO:0000313" key="1">
    <source>
        <dbReference type="EMBL" id="SVD23554.1"/>
    </source>
</evidence>
<accession>A0A382TN93</accession>
<name>A0A382TN93_9ZZZZ</name>
<dbReference type="EMBL" id="UINC01137923">
    <property type="protein sequence ID" value="SVD23554.1"/>
    <property type="molecule type" value="Genomic_DNA"/>
</dbReference>
<feature type="non-terminal residue" evidence="1">
    <location>
        <position position="135"/>
    </location>
</feature>
<sequence>MKSFLKKLKGKTGQSMAEFAVTTAMMATLATTAAPKFSGVGEGAKGKKTESEIDKIMKAASNFYSAKVTSEGRGRFPGQEKYNEAVGEYTSPTSNQTASGGVAVVDSVLEGSNAWRYNSTTGQAAYLYTAHGEKW</sequence>
<organism evidence="1">
    <name type="scientific">marine metagenome</name>
    <dbReference type="NCBI Taxonomy" id="408172"/>
    <lineage>
        <taxon>unclassified sequences</taxon>
        <taxon>metagenomes</taxon>
        <taxon>ecological metagenomes</taxon>
    </lineage>
</organism>
<dbReference type="Gene3D" id="3.30.700.10">
    <property type="entry name" value="Glycoprotein, Type 4 Pilin"/>
    <property type="match status" value="1"/>
</dbReference>